<dbReference type="Gene3D" id="3.30.2090.10">
    <property type="entry name" value="Multidrug efflux transporter AcrB TolC docking domain, DN and DC subdomains"/>
    <property type="match status" value="2"/>
</dbReference>
<dbReference type="EMBL" id="FOYQ01000002">
    <property type="protein sequence ID" value="SFR54927.1"/>
    <property type="molecule type" value="Genomic_DNA"/>
</dbReference>
<dbReference type="STRING" id="400055.SAMN04490243_2845"/>
<feature type="transmembrane region" description="Helical" evidence="1">
    <location>
        <begin position="336"/>
        <end position="355"/>
    </location>
</feature>
<dbReference type="GO" id="GO:0042910">
    <property type="term" value="F:xenobiotic transmembrane transporter activity"/>
    <property type="evidence" value="ECO:0007669"/>
    <property type="project" value="TreeGrafter"/>
</dbReference>
<feature type="transmembrane region" description="Helical" evidence="1">
    <location>
        <begin position="432"/>
        <end position="452"/>
    </location>
</feature>
<dbReference type="PANTHER" id="PTHR32063:SF18">
    <property type="entry name" value="CATION EFFLUX SYSTEM PROTEIN"/>
    <property type="match status" value="1"/>
</dbReference>
<keyword evidence="1" id="KW-0472">Membrane</keyword>
<keyword evidence="3" id="KW-1185">Reference proteome</keyword>
<organism evidence="2 3">
    <name type="scientific">Robiginitalea myxolifaciens</name>
    <dbReference type="NCBI Taxonomy" id="400055"/>
    <lineage>
        <taxon>Bacteria</taxon>
        <taxon>Pseudomonadati</taxon>
        <taxon>Bacteroidota</taxon>
        <taxon>Flavobacteriia</taxon>
        <taxon>Flavobacteriales</taxon>
        <taxon>Flavobacteriaceae</taxon>
        <taxon>Robiginitalea</taxon>
    </lineage>
</organism>
<dbReference type="SUPFAM" id="SSF82866">
    <property type="entry name" value="Multidrug efflux transporter AcrB transmembrane domain"/>
    <property type="match status" value="2"/>
</dbReference>
<feature type="transmembrane region" description="Helical" evidence="1">
    <location>
        <begin position="390"/>
        <end position="411"/>
    </location>
</feature>
<evidence type="ECO:0000313" key="2">
    <source>
        <dbReference type="EMBL" id="SFR54927.1"/>
    </source>
</evidence>
<dbReference type="Gene3D" id="1.20.1640.10">
    <property type="entry name" value="Multidrug efflux transporter AcrB transmembrane domain"/>
    <property type="match status" value="2"/>
</dbReference>
<feature type="transmembrane region" description="Helical" evidence="1">
    <location>
        <begin position="362"/>
        <end position="384"/>
    </location>
</feature>
<accession>A0A1I6HKR1</accession>
<dbReference type="GO" id="GO:0005886">
    <property type="term" value="C:plasma membrane"/>
    <property type="evidence" value="ECO:0007669"/>
    <property type="project" value="TreeGrafter"/>
</dbReference>
<dbReference type="Gene3D" id="3.30.70.1440">
    <property type="entry name" value="Multidrug efflux transporter AcrB pore domain"/>
    <property type="match status" value="1"/>
</dbReference>
<gene>
    <name evidence="2" type="ORF">SAMN04490243_2845</name>
</gene>
<dbReference type="Pfam" id="PF00873">
    <property type="entry name" value="ACR_tran"/>
    <property type="match status" value="1"/>
</dbReference>
<dbReference type="SUPFAM" id="SSF82693">
    <property type="entry name" value="Multidrug efflux transporter AcrB pore domain, PN1, PN2, PC1 and PC2 subdomains"/>
    <property type="match status" value="2"/>
</dbReference>
<feature type="transmembrane region" description="Helical" evidence="1">
    <location>
        <begin position="994"/>
        <end position="1018"/>
    </location>
</feature>
<keyword evidence="1" id="KW-0812">Transmembrane</keyword>
<dbReference type="PRINTS" id="PR00702">
    <property type="entry name" value="ACRIFLAVINRP"/>
</dbReference>
<keyword evidence="1" id="KW-1133">Transmembrane helix</keyword>
<sequence length="1039" mass="114108">MNLTQFSIEKNRITFTILGTIMLLGIVLYQSLPRDSMPPYTVRVASVVSFFPGASPERVELLVTDKIEKVVQELPELKEVGSTSRTELSVVQVTLKDEVAPEDMQAVWDRLRRKLASIQGLPNGVKPDLKDDGVGDVYGIVVGLTSDGYSYAEMKSYADDIKDALIKLPDAAKVELGGVQDERVFVEFDNAKLKEYGLSASKLQNIITTTNILSSGGQINLDKERIILEPTGNFNSIDDIRETLIPVGANGTQLLPLGDITTVTQGYIDPPKQKVRVNGRDAISMHVSLKDGSNVIALGEDIDRVLDRWREKLPVGLELGRLSSLDTYIDVKISDFVVNLMQSIGIVLLVMLVFLGLRSGTIIASLIPIVVVMTLMLMGVINMGLNQVTLAALIMALGMMVDNAIVVAETIMVKLEQGVPKKQAAIEACTELFTPLLISTLTTSAAFLSFYLAESTMGDIVGPIFVVISLALLSSWIIALTVITLFCYLFLKMTPKAEQKESIIDRTINKLKGYYKNLILKALANKWPVLIAIFVAFFLAIYGFTKVAFVFFPDSDRNMITVDINLPLGTQIETTSDVVLGIEKFMTDSLQVNAERPNGIVDWSAYIGEGPESYDLGYSPDEANSSYAHVLVNTSDFIYNNEMVARLDAFCFREFPDADIKVGLLGSGGGGTPIEVKVSGPDPDELANIATTIKARLTEIAGTKNIKDDWGPKSKKFVIDINQTRAQSAGVTNQDIATSLQTVLDGFQTGEYREEDKSIPIVMRSDASQQLNLEALETLNVYAQNSGKSVPLLQVASIVPEWQYSKIKRLDINRTVIVSSELREGANASAITQELTPWLDEQSASWDSDYSYKFGGDAENTAENMGAVIKYLPLSGFIIVLLLIIQFNSFRKMTMVCLTIPLAIIGVVIGLLLFQEPFGFMPFLGVISLAGIVINNAIVLIDRMEVEQQVLQRSEKDAVIMACLQRFRPILLATFTTVLGLIPLYLSGGEMWEGMAVSIMIGLLFGTVITLIFIPTFYSAVYKVNYKDYDFDPALLAES</sequence>
<dbReference type="AlphaFoldDB" id="A0A1I6HKR1"/>
<dbReference type="InterPro" id="IPR027463">
    <property type="entry name" value="AcrB_DN_DC_subdom"/>
</dbReference>
<dbReference type="Gene3D" id="3.30.70.1430">
    <property type="entry name" value="Multidrug efflux transporter AcrB pore domain"/>
    <property type="match status" value="2"/>
</dbReference>
<feature type="transmembrane region" description="Helical" evidence="1">
    <location>
        <begin position="464"/>
        <end position="491"/>
    </location>
</feature>
<evidence type="ECO:0000313" key="3">
    <source>
        <dbReference type="Proteomes" id="UP000199534"/>
    </source>
</evidence>
<dbReference type="Gene3D" id="3.30.70.1320">
    <property type="entry name" value="Multidrug efflux transporter AcrB pore domain like"/>
    <property type="match status" value="1"/>
</dbReference>
<feature type="transmembrane region" description="Helical" evidence="1">
    <location>
        <begin position="529"/>
        <end position="552"/>
    </location>
</feature>
<dbReference type="Proteomes" id="UP000199534">
    <property type="component" value="Unassembled WGS sequence"/>
</dbReference>
<dbReference type="RefSeq" id="WP_092983345.1">
    <property type="nucleotide sequence ID" value="NZ_FOYQ01000002.1"/>
</dbReference>
<evidence type="ECO:0000256" key="1">
    <source>
        <dbReference type="SAM" id="Phobius"/>
    </source>
</evidence>
<feature type="transmembrane region" description="Helical" evidence="1">
    <location>
        <begin position="12"/>
        <end position="32"/>
    </location>
</feature>
<feature type="transmembrane region" description="Helical" evidence="1">
    <location>
        <begin position="871"/>
        <end position="888"/>
    </location>
</feature>
<dbReference type="InterPro" id="IPR001036">
    <property type="entry name" value="Acrflvin-R"/>
</dbReference>
<dbReference type="PANTHER" id="PTHR32063">
    <property type="match status" value="1"/>
</dbReference>
<protein>
    <submittedName>
        <fullName evidence="2">Multidrug efflux pump subunit AcrB</fullName>
    </submittedName>
</protein>
<feature type="transmembrane region" description="Helical" evidence="1">
    <location>
        <begin position="895"/>
        <end position="914"/>
    </location>
</feature>
<feature type="transmembrane region" description="Helical" evidence="1">
    <location>
        <begin position="970"/>
        <end position="988"/>
    </location>
</feature>
<proteinExistence type="predicted"/>
<dbReference type="OrthoDB" id="9798415at2"/>
<name>A0A1I6HKR1_9FLAO</name>
<reference evidence="2 3" key="1">
    <citation type="submission" date="2016-10" db="EMBL/GenBank/DDBJ databases">
        <authorList>
            <person name="de Groot N.N."/>
        </authorList>
    </citation>
    <scope>NUCLEOTIDE SEQUENCE [LARGE SCALE GENOMIC DNA]</scope>
    <source>
        <strain evidence="2 3">DSM 21019</strain>
    </source>
</reference>
<feature type="transmembrane region" description="Helical" evidence="1">
    <location>
        <begin position="920"/>
        <end position="941"/>
    </location>
</feature>
<dbReference type="SUPFAM" id="SSF82714">
    <property type="entry name" value="Multidrug efflux transporter AcrB TolC docking domain, DN and DC subdomains"/>
    <property type="match status" value="2"/>
</dbReference>